<reference evidence="3" key="1">
    <citation type="submission" date="2020-10" db="EMBL/GenBank/DDBJ databases">
        <authorList>
            <person name="Gilroy R."/>
        </authorList>
    </citation>
    <scope>NUCLEOTIDE SEQUENCE</scope>
    <source>
        <strain evidence="3">ChiSjej3B21-11622</strain>
    </source>
</reference>
<dbReference type="Gene3D" id="1.10.260.40">
    <property type="entry name" value="lambda repressor-like DNA-binding domains"/>
    <property type="match status" value="1"/>
</dbReference>
<keyword evidence="1" id="KW-0238">DNA-binding</keyword>
<reference evidence="3" key="2">
    <citation type="journal article" date="2021" name="PeerJ">
        <title>Extensive microbial diversity within the chicken gut microbiome revealed by metagenomics and culture.</title>
        <authorList>
            <person name="Gilroy R."/>
            <person name="Ravi A."/>
            <person name="Getino M."/>
            <person name="Pursley I."/>
            <person name="Horton D.L."/>
            <person name="Alikhan N.F."/>
            <person name="Baker D."/>
            <person name="Gharbi K."/>
            <person name="Hall N."/>
            <person name="Watson M."/>
            <person name="Adriaenssens E.M."/>
            <person name="Foster-Nyarko E."/>
            <person name="Jarju S."/>
            <person name="Secka A."/>
            <person name="Antonio M."/>
            <person name="Oren A."/>
            <person name="Chaudhuri R.R."/>
            <person name="La Ragione R."/>
            <person name="Hildebrand F."/>
            <person name="Pallen M.J."/>
        </authorList>
    </citation>
    <scope>NUCLEOTIDE SEQUENCE</scope>
    <source>
        <strain evidence="3">ChiSjej3B21-11622</strain>
    </source>
</reference>
<dbReference type="InterPro" id="IPR050807">
    <property type="entry name" value="TransReg_Diox_bact_type"/>
</dbReference>
<sequence length="100" mass="11733">MDVQERLRELMTQRNWSAYRLAKQAGLSETTISNLFKRGQLPTIYTLERICDAFDITLCQFFAEENEAVTLNDKEKEVLSLWAALSDKNKELILYIMKHM</sequence>
<evidence type="ECO:0000256" key="1">
    <source>
        <dbReference type="ARBA" id="ARBA00023125"/>
    </source>
</evidence>
<dbReference type="GO" id="GO:0003700">
    <property type="term" value="F:DNA-binding transcription factor activity"/>
    <property type="evidence" value="ECO:0007669"/>
    <property type="project" value="TreeGrafter"/>
</dbReference>
<dbReference type="PANTHER" id="PTHR46797:SF2">
    <property type="entry name" value="TRANSCRIPTIONAL REGULATOR"/>
    <property type="match status" value="1"/>
</dbReference>
<dbReference type="Pfam" id="PF13443">
    <property type="entry name" value="HTH_26"/>
    <property type="match status" value="1"/>
</dbReference>
<dbReference type="PROSITE" id="PS50943">
    <property type="entry name" value="HTH_CROC1"/>
    <property type="match status" value="1"/>
</dbReference>
<dbReference type="AlphaFoldDB" id="A0A9D1D215"/>
<evidence type="ECO:0000313" key="4">
    <source>
        <dbReference type="Proteomes" id="UP000886886"/>
    </source>
</evidence>
<dbReference type="SUPFAM" id="SSF47413">
    <property type="entry name" value="lambda repressor-like DNA-binding domains"/>
    <property type="match status" value="1"/>
</dbReference>
<comment type="caution">
    <text evidence="3">The sequence shown here is derived from an EMBL/GenBank/DDBJ whole genome shotgun (WGS) entry which is preliminary data.</text>
</comment>
<organism evidence="3 4">
    <name type="scientific">Candidatus Limivivens merdigallinarum</name>
    <dbReference type="NCBI Taxonomy" id="2840859"/>
    <lineage>
        <taxon>Bacteria</taxon>
        <taxon>Bacillati</taxon>
        <taxon>Bacillota</taxon>
        <taxon>Clostridia</taxon>
        <taxon>Lachnospirales</taxon>
        <taxon>Lachnospiraceae</taxon>
        <taxon>Lachnospiraceae incertae sedis</taxon>
        <taxon>Candidatus Limivivens</taxon>
    </lineage>
</organism>
<dbReference type="GO" id="GO:0005829">
    <property type="term" value="C:cytosol"/>
    <property type="evidence" value="ECO:0007669"/>
    <property type="project" value="TreeGrafter"/>
</dbReference>
<dbReference type="SMART" id="SM00530">
    <property type="entry name" value="HTH_XRE"/>
    <property type="match status" value="1"/>
</dbReference>
<dbReference type="GO" id="GO:0003677">
    <property type="term" value="F:DNA binding"/>
    <property type="evidence" value="ECO:0007669"/>
    <property type="project" value="UniProtKB-KW"/>
</dbReference>
<name>A0A9D1D215_9FIRM</name>
<dbReference type="CDD" id="cd00093">
    <property type="entry name" value="HTH_XRE"/>
    <property type="match status" value="1"/>
</dbReference>
<feature type="domain" description="HTH cro/C1-type" evidence="2">
    <location>
        <begin position="7"/>
        <end position="61"/>
    </location>
</feature>
<dbReference type="Proteomes" id="UP000886886">
    <property type="component" value="Unassembled WGS sequence"/>
</dbReference>
<evidence type="ECO:0000313" key="3">
    <source>
        <dbReference type="EMBL" id="HIQ97702.1"/>
    </source>
</evidence>
<dbReference type="PANTHER" id="PTHR46797">
    <property type="entry name" value="HTH-TYPE TRANSCRIPTIONAL REGULATOR"/>
    <property type="match status" value="1"/>
</dbReference>
<dbReference type="EMBL" id="DVFT01000208">
    <property type="protein sequence ID" value="HIQ97702.1"/>
    <property type="molecule type" value="Genomic_DNA"/>
</dbReference>
<proteinExistence type="predicted"/>
<evidence type="ECO:0000259" key="2">
    <source>
        <dbReference type="PROSITE" id="PS50943"/>
    </source>
</evidence>
<gene>
    <name evidence="3" type="ORF">IAB26_14225</name>
</gene>
<accession>A0A9D1D215</accession>
<protein>
    <submittedName>
        <fullName evidence="3">Helix-turn-helix transcriptional regulator</fullName>
    </submittedName>
</protein>
<dbReference type="InterPro" id="IPR001387">
    <property type="entry name" value="Cro/C1-type_HTH"/>
</dbReference>
<dbReference type="InterPro" id="IPR010982">
    <property type="entry name" value="Lambda_DNA-bd_dom_sf"/>
</dbReference>